<comment type="similarity">
    <text evidence="1">Belongs to the protein kinase superfamily. NEK Ser/Thr protein kinase family. NIMA subfamily.</text>
</comment>
<dbReference type="EC" id="2.7.11.1" evidence="2"/>
<dbReference type="SMART" id="SM00220">
    <property type="entry name" value="S_TKc"/>
    <property type="match status" value="1"/>
</dbReference>
<evidence type="ECO:0000256" key="4">
    <source>
        <dbReference type="ARBA" id="ARBA00022741"/>
    </source>
</evidence>
<keyword evidence="3" id="KW-0808">Transferase</keyword>
<evidence type="ECO:0000313" key="11">
    <source>
        <dbReference type="Proteomes" id="UP000326336"/>
    </source>
</evidence>
<dbReference type="Gene3D" id="3.30.200.20">
    <property type="entry name" value="Phosphorylase Kinase, domain 1"/>
    <property type="match status" value="1"/>
</dbReference>
<keyword evidence="5 10" id="KW-0418">Kinase</keyword>
<evidence type="ECO:0000259" key="9">
    <source>
        <dbReference type="PROSITE" id="PS50011"/>
    </source>
</evidence>
<reference evidence="10 11" key="1">
    <citation type="journal article" date="2019" name="Int. J. Syst. Evol. Microbiol.">
        <title>Bifidobacterium jacchi sp. nov., isolated from the faeces of a baby common marmoset (Callithrix jacchus).</title>
        <authorList>
            <person name="Modesto M."/>
            <person name="Watanabe K."/>
            <person name="Arita M."/>
            <person name="Satti M."/>
            <person name="Oki K."/>
            <person name="Sciavilla P."/>
            <person name="Patavino C."/>
            <person name="Camma C."/>
            <person name="Michelini S."/>
            <person name="Sgorbati B."/>
            <person name="Mattarelli P."/>
        </authorList>
    </citation>
    <scope>NUCLEOTIDE SEQUENCE [LARGE SCALE GENOMIC DNA]</scope>
    <source>
        <strain evidence="10 11">MRM 9.3</strain>
    </source>
</reference>
<evidence type="ECO:0000256" key="6">
    <source>
        <dbReference type="ARBA" id="ARBA00022840"/>
    </source>
</evidence>
<dbReference type="CDD" id="cd14014">
    <property type="entry name" value="STKc_PknB_like"/>
    <property type="match status" value="1"/>
</dbReference>
<dbReference type="AlphaFoldDB" id="A0A5N5RMF4"/>
<dbReference type="InterPro" id="IPR050660">
    <property type="entry name" value="NEK_Ser/Thr_kinase"/>
</dbReference>
<dbReference type="PROSITE" id="PS00107">
    <property type="entry name" value="PROTEIN_KINASE_ATP"/>
    <property type="match status" value="1"/>
</dbReference>
<feature type="binding site" evidence="7">
    <location>
        <position position="60"/>
    </location>
    <ligand>
        <name>ATP</name>
        <dbReference type="ChEBI" id="CHEBI:30616"/>
    </ligand>
</feature>
<feature type="transmembrane region" description="Helical" evidence="8">
    <location>
        <begin position="299"/>
        <end position="321"/>
    </location>
</feature>
<proteinExistence type="inferred from homology"/>
<dbReference type="OrthoDB" id="137117at2"/>
<evidence type="ECO:0000256" key="1">
    <source>
        <dbReference type="ARBA" id="ARBA00010886"/>
    </source>
</evidence>
<dbReference type="InterPro" id="IPR000719">
    <property type="entry name" value="Prot_kinase_dom"/>
</dbReference>
<dbReference type="PANTHER" id="PTHR43671:SF13">
    <property type="entry name" value="SERINE_THREONINE-PROTEIN KINASE NEK2"/>
    <property type="match status" value="1"/>
</dbReference>
<dbReference type="PROSITE" id="PS50011">
    <property type="entry name" value="PROTEIN_KINASE_DOM"/>
    <property type="match status" value="1"/>
</dbReference>
<dbReference type="InterPro" id="IPR011009">
    <property type="entry name" value="Kinase-like_dom_sf"/>
</dbReference>
<dbReference type="EMBL" id="RQSP01000002">
    <property type="protein sequence ID" value="KAB5608515.1"/>
    <property type="molecule type" value="Genomic_DNA"/>
</dbReference>
<protein>
    <recommendedName>
        <fullName evidence="2">non-specific serine/threonine protein kinase</fullName>
        <ecNumber evidence="2">2.7.11.1</ecNumber>
    </recommendedName>
</protein>
<gene>
    <name evidence="10" type="ORF">EHS19_00715</name>
</gene>
<comment type="caution">
    <text evidence="10">The sequence shown here is derived from an EMBL/GenBank/DDBJ whole genome shotgun (WGS) entry which is preliminary data.</text>
</comment>
<name>A0A5N5RMF4_9BIFI</name>
<evidence type="ECO:0000256" key="7">
    <source>
        <dbReference type="PROSITE-ProRule" id="PRU10141"/>
    </source>
</evidence>
<dbReference type="Pfam" id="PF00069">
    <property type="entry name" value="Pkinase"/>
    <property type="match status" value="1"/>
</dbReference>
<keyword evidence="11" id="KW-1185">Reference proteome</keyword>
<keyword evidence="4 7" id="KW-0547">Nucleotide-binding</keyword>
<sequence>MVVQCGAYYEARSTRQGKRMVTENTVVGKRYKILTQIGKGGMSTVYLALDTTLNKQWAIKEIKNSSDPVQRDLVIKSMQTEASMIKSFDHPAIPRIVDLVQEKGSLFVVMDYVEGRTLSSLLKKEGPQPEDEVVDWGVQLCDVLEYLHQRKPAVIFRDMKPSNVMLTPEGMVKLIDFGIAIQQGGADKPLVGDDRQLGTPGFGAPEQFEEHPKVDARTDVYALGATLFYLLTGSHPRKTGIVPIRQINPDLSEGLERIIARATRKNPAERYADCAEMAYALTHYREEDVAHRKALVGKWWTFLGTAIAAAVCLVASGALALGANSAQNNDFNYWIQQAKQTSDAQKSADNYLKAIEVKPDSAEPYEGLIDLYTSDGTFSTAEEKVYNNAIVSNSAELQKNKDDFAQLSFDTGKLYWYYYDGGQDSADSAADAESQDPARYARMRAASQWMHNAADDSSFKDVKLAQMYADIADFNMQIVPLINEGSDQGLYKPYFAKLQSLVETAGQENNDVMRLESSGLVLDALRVYPRKFRADGISQAEMEQLAEQAGQLSDSVTPTTTALDTRKEQATEALKPAQEAIKNAFVDIKGEAK</sequence>
<dbReference type="InterPro" id="IPR017441">
    <property type="entry name" value="Protein_kinase_ATP_BS"/>
</dbReference>
<keyword evidence="10" id="KW-0723">Serine/threonine-protein kinase</keyword>
<dbReference type="Proteomes" id="UP000326336">
    <property type="component" value="Unassembled WGS sequence"/>
</dbReference>
<dbReference type="Gene3D" id="1.10.510.10">
    <property type="entry name" value="Transferase(Phosphotransferase) domain 1"/>
    <property type="match status" value="1"/>
</dbReference>
<organism evidence="10 11">
    <name type="scientific">Bifidobacterium jacchi</name>
    <dbReference type="NCBI Taxonomy" id="2490545"/>
    <lineage>
        <taxon>Bacteria</taxon>
        <taxon>Bacillati</taxon>
        <taxon>Actinomycetota</taxon>
        <taxon>Actinomycetes</taxon>
        <taxon>Bifidobacteriales</taxon>
        <taxon>Bifidobacteriaceae</taxon>
        <taxon>Bifidobacterium</taxon>
    </lineage>
</organism>
<evidence type="ECO:0000256" key="8">
    <source>
        <dbReference type="SAM" id="Phobius"/>
    </source>
</evidence>
<keyword evidence="8" id="KW-1133">Transmembrane helix</keyword>
<dbReference type="GO" id="GO:0004674">
    <property type="term" value="F:protein serine/threonine kinase activity"/>
    <property type="evidence" value="ECO:0007669"/>
    <property type="project" value="UniProtKB-KW"/>
</dbReference>
<dbReference type="SUPFAM" id="SSF56112">
    <property type="entry name" value="Protein kinase-like (PK-like)"/>
    <property type="match status" value="1"/>
</dbReference>
<keyword evidence="6 7" id="KW-0067">ATP-binding</keyword>
<evidence type="ECO:0000256" key="3">
    <source>
        <dbReference type="ARBA" id="ARBA00022679"/>
    </source>
</evidence>
<evidence type="ECO:0000256" key="2">
    <source>
        <dbReference type="ARBA" id="ARBA00012513"/>
    </source>
</evidence>
<feature type="domain" description="Protein kinase" evidence="9">
    <location>
        <begin position="31"/>
        <end position="282"/>
    </location>
</feature>
<evidence type="ECO:0000256" key="5">
    <source>
        <dbReference type="ARBA" id="ARBA00022777"/>
    </source>
</evidence>
<dbReference type="GO" id="GO:0005524">
    <property type="term" value="F:ATP binding"/>
    <property type="evidence" value="ECO:0007669"/>
    <property type="project" value="UniProtKB-UniRule"/>
</dbReference>
<keyword evidence="8" id="KW-0472">Membrane</keyword>
<evidence type="ECO:0000313" key="10">
    <source>
        <dbReference type="EMBL" id="KAB5608515.1"/>
    </source>
</evidence>
<accession>A0A5N5RMF4</accession>
<dbReference type="PANTHER" id="PTHR43671">
    <property type="entry name" value="SERINE/THREONINE-PROTEIN KINASE NEK"/>
    <property type="match status" value="1"/>
</dbReference>
<keyword evidence="8" id="KW-0812">Transmembrane</keyword>